<sequence>MKETYHVDNTLYYNEKNGFPGDPEGIPIYTVSTIPHPTVFFGWFDAMSTYYTLTGMMICLVFTILPSFLAYYSQWVLGFYSFFVLLTLYTFHVRYGLMMMFLVYSEMVLWMLNFTEYSFLIFACYYQNLNIPTPFVHIWTLSAIGCFRGIVGTRLQRWLRMVHVEQYIASQELRSVIQA</sequence>
<keyword evidence="1" id="KW-0472">Membrane</keyword>
<dbReference type="EMBL" id="GL379814">
    <property type="protein sequence ID" value="EGT44914.1"/>
    <property type="molecule type" value="Genomic_DNA"/>
</dbReference>
<keyword evidence="3" id="KW-1185">Reference proteome</keyword>
<name>G0MVQ1_CAEBE</name>
<accession>G0MVQ1</accession>
<feature type="transmembrane region" description="Helical" evidence="1">
    <location>
        <begin position="77"/>
        <end position="95"/>
    </location>
</feature>
<protein>
    <submittedName>
        <fullName evidence="2">Uncharacterized protein</fullName>
    </submittedName>
</protein>
<dbReference type="InParanoid" id="G0MVQ1"/>
<keyword evidence="1" id="KW-1133">Transmembrane helix</keyword>
<proteinExistence type="predicted"/>
<evidence type="ECO:0000256" key="1">
    <source>
        <dbReference type="SAM" id="Phobius"/>
    </source>
</evidence>
<feature type="transmembrane region" description="Helical" evidence="1">
    <location>
        <begin position="107"/>
        <end position="128"/>
    </location>
</feature>
<keyword evidence="1" id="KW-0812">Transmembrane</keyword>
<reference evidence="3" key="1">
    <citation type="submission" date="2011-07" db="EMBL/GenBank/DDBJ databases">
        <authorList>
            <consortium name="Caenorhabditis brenneri Sequencing and Analysis Consortium"/>
            <person name="Wilson R.K."/>
        </authorList>
    </citation>
    <scope>NUCLEOTIDE SEQUENCE [LARGE SCALE GENOMIC DNA]</scope>
    <source>
        <strain evidence="3">PB2801</strain>
    </source>
</reference>
<evidence type="ECO:0000313" key="3">
    <source>
        <dbReference type="Proteomes" id="UP000008068"/>
    </source>
</evidence>
<evidence type="ECO:0000313" key="2">
    <source>
        <dbReference type="EMBL" id="EGT44914.1"/>
    </source>
</evidence>
<gene>
    <name evidence="2" type="ORF">CAEBREN_19156</name>
</gene>
<feature type="transmembrane region" description="Helical" evidence="1">
    <location>
        <begin position="50"/>
        <end position="71"/>
    </location>
</feature>
<dbReference type="AlphaFoldDB" id="G0MVQ1"/>
<organism evidence="3">
    <name type="scientific">Caenorhabditis brenneri</name>
    <name type="common">Nematode worm</name>
    <dbReference type="NCBI Taxonomy" id="135651"/>
    <lineage>
        <taxon>Eukaryota</taxon>
        <taxon>Metazoa</taxon>
        <taxon>Ecdysozoa</taxon>
        <taxon>Nematoda</taxon>
        <taxon>Chromadorea</taxon>
        <taxon>Rhabditida</taxon>
        <taxon>Rhabditina</taxon>
        <taxon>Rhabditomorpha</taxon>
        <taxon>Rhabditoidea</taxon>
        <taxon>Rhabditidae</taxon>
        <taxon>Peloderinae</taxon>
        <taxon>Caenorhabditis</taxon>
    </lineage>
</organism>
<dbReference type="Proteomes" id="UP000008068">
    <property type="component" value="Unassembled WGS sequence"/>
</dbReference>
<dbReference type="HOGENOM" id="CLU_1504756_0_0_1"/>
<feature type="transmembrane region" description="Helical" evidence="1">
    <location>
        <begin position="134"/>
        <end position="151"/>
    </location>
</feature>